<evidence type="ECO:0008006" key="3">
    <source>
        <dbReference type="Google" id="ProtNLM"/>
    </source>
</evidence>
<organism evidence="1 2">
    <name type="scientific">Enhygromyxa salina</name>
    <dbReference type="NCBI Taxonomy" id="215803"/>
    <lineage>
        <taxon>Bacteria</taxon>
        <taxon>Pseudomonadati</taxon>
        <taxon>Myxococcota</taxon>
        <taxon>Polyangia</taxon>
        <taxon>Nannocystales</taxon>
        <taxon>Nannocystaceae</taxon>
        <taxon>Enhygromyxa</taxon>
    </lineage>
</organism>
<evidence type="ECO:0000313" key="1">
    <source>
        <dbReference type="EMBL" id="PRP97707.1"/>
    </source>
</evidence>
<sequence>MLSGLTADALEPLGQALTLVRHDDGARLFYDEVPNRDAPLRILVHGHATWDPAHSSDDNGAWTLTTGSVFGLGAVNDWAAEAGLDRTWPRADLPMIRCRAKGPISTLELAPDRFEAVFMSKPGGVLRDRLLAMFPTVVHGGEIVAALRATPQFSRVNAVALYRLLDLAPTVTYQPTAKDPDQPQQPAAPPPGLAVAPGPALYYVLRGQLQLVVDETLLSFGAGEVGGSDLFADEGAATLKAATATTKATAVVVTKEAVAALSGYMPGFARSLGPMFNGQRVKP</sequence>
<gene>
    <name evidence="1" type="ORF">ENSA5_32160</name>
</gene>
<keyword evidence="2" id="KW-1185">Reference proteome</keyword>
<dbReference type="EMBL" id="PVNK01000149">
    <property type="protein sequence ID" value="PRP97707.1"/>
    <property type="molecule type" value="Genomic_DNA"/>
</dbReference>
<name>A0A2S9XXV8_9BACT</name>
<proteinExistence type="predicted"/>
<evidence type="ECO:0000313" key="2">
    <source>
        <dbReference type="Proteomes" id="UP000237968"/>
    </source>
</evidence>
<dbReference type="Proteomes" id="UP000237968">
    <property type="component" value="Unassembled WGS sequence"/>
</dbReference>
<protein>
    <recommendedName>
        <fullName evidence="3">Cyclic nucleotide-binding domain-containing protein</fullName>
    </recommendedName>
</protein>
<dbReference type="AlphaFoldDB" id="A0A2S9XXV8"/>
<comment type="caution">
    <text evidence="1">The sequence shown here is derived from an EMBL/GenBank/DDBJ whole genome shotgun (WGS) entry which is preliminary data.</text>
</comment>
<reference evidence="1 2" key="1">
    <citation type="submission" date="2018-03" db="EMBL/GenBank/DDBJ databases">
        <title>Draft Genome Sequences of the Obligatory Marine Myxobacteria Enhygromyxa salina SWB005.</title>
        <authorList>
            <person name="Poehlein A."/>
            <person name="Moghaddam J.A."/>
            <person name="Harms H."/>
            <person name="Alanjari M."/>
            <person name="Koenig G.M."/>
            <person name="Daniel R."/>
            <person name="Schaeberle T.F."/>
        </authorList>
    </citation>
    <scope>NUCLEOTIDE SEQUENCE [LARGE SCALE GENOMIC DNA]</scope>
    <source>
        <strain evidence="1 2">SWB005</strain>
    </source>
</reference>
<accession>A0A2S9XXV8</accession>